<dbReference type="GO" id="GO:0004140">
    <property type="term" value="F:dephospho-CoA kinase activity"/>
    <property type="evidence" value="ECO:0007669"/>
    <property type="project" value="UniProtKB-UniRule"/>
</dbReference>
<protein>
    <recommendedName>
        <fullName evidence="3 4">Dephospho-CoA kinase</fullName>
        <ecNumber evidence="3 4">2.7.1.24</ecNumber>
    </recommendedName>
    <alternativeName>
        <fullName evidence="3">Dephosphocoenzyme A kinase</fullName>
    </alternativeName>
</protein>
<dbReference type="AlphaFoldDB" id="A0A2H5XE91"/>
<dbReference type="GO" id="GO:0005737">
    <property type="term" value="C:cytoplasm"/>
    <property type="evidence" value="ECO:0007669"/>
    <property type="project" value="UniProtKB-SubCell"/>
</dbReference>
<evidence type="ECO:0000256" key="1">
    <source>
        <dbReference type="ARBA" id="ARBA00022741"/>
    </source>
</evidence>
<keyword evidence="1 3" id="KW-0547">Nucleotide-binding</keyword>
<feature type="binding site" evidence="3">
    <location>
        <begin position="11"/>
        <end position="16"/>
    </location>
    <ligand>
        <name>ATP</name>
        <dbReference type="ChEBI" id="CHEBI:30616"/>
    </ligand>
</feature>
<keyword evidence="3" id="KW-0963">Cytoplasm</keyword>
<accession>A0A2H5XE91</accession>
<evidence type="ECO:0000256" key="3">
    <source>
        <dbReference type="HAMAP-Rule" id="MF_00376"/>
    </source>
</evidence>
<comment type="catalytic activity">
    <reaction evidence="3">
        <text>3'-dephospho-CoA + ATP = ADP + CoA + H(+)</text>
        <dbReference type="Rhea" id="RHEA:18245"/>
        <dbReference type="ChEBI" id="CHEBI:15378"/>
        <dbReference type="ChEBI" id="CHEBI:30616"/>
        <dbReference type="ChEBI" id="CHEBI:57287"/>
        <dbReference type="ChEBI" id="CHEBI:57328"/>
        <dbReference type="ChEBI" id="CHEBI:456216"/>
        <dbReference type="EC" id="2.7.1.24"/>
    </reaction>
</comment>
<keyword evidence="2 3" id="KW-0067">ATP-binding</keyword>
<dbReference type="GO" id="GO:0015937">
    <property type="term" value="P:coenzyme A biosynthetic process"/>
    <property type="evidence" value="ECO:0007669"/>
    <property type="project" value="UniProtKB-UniRule"/>
</dbReference>
<evidence type="ECO:0000313" key="6">
    <source>
        <dbReference type="Proteomes" id="UP000236173"/>
    </source>
</evidence>
<dbReference type="InterPro" id="IPR027417">
    <property type="entry name" value="P-loop_NTPase"/>
</dbReference>
<keyword evidence="3 5" id="KW-0418">Kinase</keyword>
<dbReference type="UniPathway" id="UPA00241">
    <property type="reaction ID" value="UER00356"/>
</dbReference>
<comment type="subcellular location">
    <subcellularLocation>
        <location evidence="3">Cytoplasm</location>
    </subcellularLocation>
</comment>
<reference evidence="6" key="1">
    <citation type="submission" date="2017-09" db="EMBL/GenBank/DDBJ databases">
        <title>Metaegenomics of thermophilic ammonia-oxidizing enrichment culture.</title>
        <authorList>
            <person name="Kato S."/>
            <person name="Suzuki K."/>
        </authorList>
    </citation>
    <scope>NUCLEOTIDE SEQUENCE [LARGE SCALE GENOMIC DNA]</scope>
</reference>
<dbReference type="PANTHER" id="PTHR10695">
    <property type="entry name" value="DEPHOSPHO-COA KINASE-RELATED"/>
    <property type="match status" value="1"/>
</dbReference>
<evidence type="ECO:0000256" key="4">
    <source>
        <dbReference type="NCBIfam" id="TIGR00152"/>
    </source>
</evidence>
<dbReference type="PANTHER" id="PTHR10695:SF46">
    <property type="entry name" value="BIFUNCTIONAL COENZYME A SYNTHASE-RELATED"/>
    <property type="match status" value="1"/>
</dbReference>
<organism evidence="5 6">
    <name type="scientific">Candidatus Fervidibacter japonicus</name>
    <dbReference type="NCBI Taxonomy" id="2035412"/>
    <lineage>
        <taxon>Bacteria</taxon>
        <taxon>Candidatus Fervidibacterota</taxon>
        <taxon>Candidatus Fervidibacter</taxon>
    </lineage>
</organism>
<dbReference type="Gene3D" id="3.40.50.300">
    <property type="entry name" value="P-loop containing nucleotide triphosphate hydrolases"/>
    <property type="match status" value="1"/>
</dbReference>
<dbReference type="Proteomes" id="UP000236173">
    <property type="component" value="Unassembled WGS sequence"/>
</dbReference>
<dbReference type="EC" id="2.7.1.24" evidence="3 4"/>
<dbReference type="InterPro" id="IPR001977">
    <property type="entry name" value="Depp_CoAkinase"/>
</dbReference>
<dbReference type="PROSITE" id="PS51219">
    <property type="entry name" value="DPCK"/>
    <property type="match status" value="1"/>
</dbReference>
<keyword evidence="3" id="KW-0173">Coenzyme A biosynthesis</keyword>
<dbReference type="GO" id="GO:0005524">
    <property type="term" value="F:ATP binding"/>
    <property type="evidence" value="ECO:0007669"/>
    <property type="project" value="UniProtKB-UniRule"/>
</dbReference>
<keyword evidence="3 5" id="KW-0808">Transferase</keyword>
<dbReference type="Pfam" id="PF01121">
    <property type="entry name" value="CoaE"/>
    <property type="match status" value="1"/>
</dbReference>
<evidence type="ECO:0000313" key="5">
    <source>
        <dbReference type="EMBL" id="GBC99457.1"/>
    </source>
</evidence>
<comment type="pathway">
    <text evidence="3">Cofactor biosynthesis; coenzyme A biosynthesis; CoA from (R)-pantothenate: step 5/5.</text>
</comment>
<dbReference type="NCBIfam" id="TIGR00152">
    <property type="entry name" value="dephospho-CoA kinase"/>
    <property type="match status" value="1"/>
</dbReference>
<proteinExistence type="inferred from homology"/>
<comment type="function">
    <text evidence="3">Catalyzes the phosphorylation of the 3'-hydroxyl group of dephosphocoenzyme A to form coenzyme A.</text>
</comment>
<comment type="similarity">
    <text evidence="3">Belongs to the CoaE family.</text>
</comment>
<evidence type="ECO:0000256" key="2">
    <source>
        <dbReference type="ARBA" id="ARBA00022840"/>
    </source>
</evidence>
<dbReference type="SUPFAM" id="SSF52540">
    <property type="entry name" value="P-loop containing nucleoside triphosphate hydrolases"/>
    <property type="match status" value="1"/>
</dbReference>
<comment type="caution">
    <text evidence="5">The sequence shown here is derived from an EMBL/GenBank/DDBJ whole genome shotgun (WGS) entry which is preliminary data.</text>
</comment>
<name>A0A2H5XE91_9BACT</name>
<dbReference type="HAMAP" id="MF_00376">
    <property type="entry name" value="Dephospho_CoA_kinase"/>
    <property type="match status" value="1"/>
</dbReference>
<gene>
    <name evidence="3 5" type="primary">coaE</name>
    <name evidence="5" type="ORF">HRbin17_01981</name>
</gene>
<dbReference type="EMBL" id="BEHT01000028">
    <property type="protein sequence ID" value="GBC99457.1"/>
    <property type="molecule type" value="Genomic_DNA"/>
</dbReference>
<dbReference type="CDD" id="cd02022">
    <property type="entry name" value="DPCK"/>
    <property type="match status" value="1"/>
</dbReference>
<sequence>MRVIGLTGGAGAGKTTVACQLQRRGVPIVFADEVGRHVVAKGSPVLRALVATFGSGVLTTPDGHLDRVKVGHWVFQHPLALRRLNQLTHPAMRCIIEKRLRQLAGRGYPCGGVEAAVLFEMGLLRSVDEVWVVIASERERLRRLVRQPVEPPYPVRFAPRWQNMWRRLRSQLPSSAFIRRAHRVIVTDRYGAAEALRAHAGRQEVSSSCA</sequence>